<dbReference type="EMBL" id="JACIIQ010000028">
    <property type="protein sequence ID" value="MBB5672615.1"/>
    <property type="molecule type" value="Genomic_DNA"/>
</dbReference>
<dbReference type="RefSeq" id="WP_184578987.1">
    <property type="nucleotide sequence ID" value="NZ_JACIIQ010000028.1"/>
</dbReference>
<keyword evidence="2" id="KW-0418">Kinase</keyword>
<accession>A0AB73H2N8</accession>
<feature type="domain" description="Toxin co-regulated pilus biosynthesis protein Q C-terminal" evidence="1">
    <location>
        <begin position="171"/>
        <end position="246"/>
    </location>
</feature>
<organism evidence="2">
    <name type="scientific">Xanthomonas arboricola</name>
    <dbReference type="NCBI Taxonomy" id="56448"/>
    <lineage>
        <taxon>Bacteria</taxon>
        <taxon>Pseudomonadati</taxon>
        <taxon>Pseudomonadota</taxon>
        <taxon>Gammaproteobacteria</taxon>
        <taxon>Lysobacterales</taxon>
        <taxon>Lysobacteraceae</taxon>
        <taxon>Xanthomonas</taxon>
    </lineage>
</organism>
<dbReference type="Gene3D" id="3.55.50.70">
    <property type="match status" value="1"/>
</dbReference>
<reference evidence="2" key="1">
    <citation type="submission" date="2020-08" db="EMBL/GenBank/DDBJ databases">
        <title>Studying the diversity of plant-associated saprophytic bacteria and their role in host health and plant-pathogen interactions.</title>
        <authorList>
            <person name="Potnis N."/>
        </authorList>
    </citation>
    <scope>NUCLEOTIDE SEQUENCE</scope>
    <source>
        <strain evidence="2">F21</strain>
    </source>
</reference>
<name>A0AB73H2N8_9XANT</name>
<evidence type="ECO:0000313" key="2">
    <source>
        <dbReference type="EMBL" id="MBB5672615.1"/>
    </source>
</evidence>
<keyword evidence="2" id="KW-0808">Transferase</keyword>
<evidence type="ECO:0000259" key="1">
    <source>
        <dbReference type="Pfam" id="PF10671"/>
    </source>
</evidence>
<sequence>MTQNQIRIAVIALIAAAPFSAIAGFRVINPPKPEAHESAKERIEDGFSPGRPAVKQYGQPGRIELRQGFGRELPLSLVIKQIVPTDWETVFAKSVQGTKPVSWRGGKTWTEVLSDVALQEGVYADVDWDKRKVTLLQNQSPVVAASPKTGSTKGASSDVGSVHAEAPSKKTWVAENGTSLRYSVTEWSKRAGWTVVWDAEVDYPIAGTLTYEGDFVDAVAGIFRAHSRSAIPLRVDIYPRQKLIHIPKE</sequence>
<gene>
    <name evidence="2" type="ORF">FHR65_004219</name>
</gene>
<protein>
    <submittedName>
        <fullName evidence="2">Type IV pili sensor histidine kinase/response regulator</fullName>
    </submittedName>
</protein>
<comment type="caution">
    <text evidence="2">The sequence shown here is derived from an EMBL/GenBank/DDBJ whole genome shotgun (WGS) entry which is preliminary data.</text>
</comment>
<dbReference type="Proteomes" id="UP000528595">
    <property type="component" value="Unassembled WGS sequence"/>
</dbReference>
<dbReference type="InterPro" id="IPR018927">
    <property type="entry name" value="Pilus_synth_Q_C"/>
</dbReference>
<proteinExistence type="predicted"/>
<dbReference type="GO" id="GO:0016301">
    <property type="term" value="F:kinase activity"/>
    <property type="evidence" value="ECO:0007669"/>
    <property type="project" value="UniProtKB-KW"/>
</dbReference>
<dbReference type="AlphaFoldDB" id="A0AB73H2N8"/>
<dbReference type="Pfam" id="PF10671">
    <property type="entry name" value="TcpQ"/>
    <property type="match status" value="1"/>
</dbReference>